<reference evidence="2" key="1">
    <citation type="submission" date="2023-03" db="EMBL/GenBank/DDBJ databases">
        <title>Massive genome expansion in bonnet fungi (Mycena s.s.) driven by repeated elements and novel gene families across ecological guilds.</title>
        <authorList>
            <consortium name="Lawrence Berkeley National Laboratory"/>
            <person name="Harder C.B."/>
            <person name="Miyauchi S."/>
            <person name="Viragh M."/>
            <person name="Kuo A."/>
            <person name="Thoen E."/>
            <person name="Andreopoulos B."/>
            <person name="Lu D."/>
            <person name="Skrede I."/>
            <person name="Drula E."/>
            <person name="Henrissat B."/>
            <person name="Morin E."/>
            <person name="Kohler A."/>
            <person name="Barry K."/>
            <person name="LaButti K."/>
            <person name="Morin E."/>
            <person name="Salamov A."/>
            <person name="Lipzen A."/>
            <person name="Mereny Z."/>
            <person name="Hegedus B."/>
            <person name="Baldrian P."/>
            <person name="Stursova M."/>
            <person name="Weitz H."/>
            <person name="Taylor A."/>
            <person name="Grigoriev I.V."/>
            <person name="Nagy L.G."/>
            <person name="Martin F."/>
            <person name="Kauserud H."/>
        </authorList>
    </citation>
    <scope>NUCLEOTIDE SEQUENCE</scope>
    <source>
        <strain evidence="2">CBHHK182m</strain>
    </source>
</reference>
<sequence>MEEQLRLRDEELHHLRLGITLIRQKNSRLFASLSTATAQLETNYSLLCNEHRKKLWGNQTTKASQALTHLRELNLRAAAEQSAKLEKINVHLEETIAALEATHISNHERITQLQDQCQQLRQKVKKYQMRCLRAPTVTSNVVMRAKLNSAIFKLTKGGKFTSIARSLMRKLVKHGCSQEFVGVVIEDVCKAAGMKVDQRVSRRTVGRSIGEGAVAAKIQIIDEMAHASGFTISGDGTSHRNQEYMGRHVNVKAPTYTDDSPAIPRTRLLSIDSDTDHSSETQVRGWLETITAYSDLYNRCPPIRQQAMHFSLTNFFWKLRGMHGDHAADGKKDHCILSELKAQFQLLDLGTRQFIASSPEQLEVITEKAHKGAIEDAGGPEAWDALPREERDKRNLAAMNELKISFGEDVYDAMTDDEKRRFDRCLWGGCCMHKDLNATKGGAEGMKAWWKSRPDIQGPILLANRDNAATLADAPDIAAETNPSQRRALAATESGGVKTTLLAGALFNHANDKKGLQETHVMYFETIKAGRSRRFPGTSTTRYGSNLDAAAELITYLNDYINLLEEVRDKKEKMNFNHLEQNIYNALHDNPTLTELCAMVFYAEAISYPFAARVRGPDTERINLLDLGPFHQEVKAHVEAIIEDPDIITSPHASYEEATLDGKAW</sequence>
<gene>
    <name evidence="2" type="ORF">B0H16DRAFT_1340269</name>
</gene>
<feature type="coiled-coil region" evidence="1">
    <location>
        <begin position="75"/>
        <end position="130"/>
    </location>
</feature>
<proteinExistence type="predicted"/>
<accession>A0AAD7MG97</accession>
<comment type="caution">
    <text evidence="2">The sequence shown here is derived from an EMBL/GenBank/DDBJ whole genome shotgun (WGS) entry which is preliminary data.</text>
</comment>
<protein>
    <submittedName>
        <fullName evidence="2">Uncharacterized protein</fullName>
    </submittedName>
</protein>
<dbReference type="Proteomes" id="UP001215598">
    <property type="component" value="Unassembled WGS sequence"/>
</dbReference>
<keyword evidence="3" id="KW-1185">Reference proteome</keyword>
<dbReference type="EMBL" id="JARKIB010000315">
    <property type="protein sequence ID" value="KAJ7715048.1"/>
    <property type="molecule type" value="Genomic_DNA"/>
</dbReference>
<organism evidence="2 3">
    <name type="scientific">Mycena metata</name>
    <dbReference type="NCBI Taxonomy" id="1033252"/>
    <lineage>
        <taxon>Eukaryota</taxon>
        <taxon>Fungi</taxon>
        <taxon>Dikarya</taxon>
        <taxon>Basidiomycota</taxon>
        <taxon>Agaricomycotina</taxon>
        <taxon>Agaricomycetes</taxon>
        <taxon>Agaricomycetidae</taxon>
        <taxon>Agaricales</taxon>
        <taxon>Marasmiineae</taxon>
        <taxon>Mycenaceae</taxon>
        <taxon>Mycena</taxon>
    </lineage>
</organism>
<evidence type="ECO:0000313" key="2">
    <source>
        <dbReference type="EMBL" id="KAJ7715048.1"/>
    </source>
</evidence>
<keyword evidence="1" id="KW-0175">Coiled coil</keyword>
<evidence type="ECO:0000313" key="3">
    <source>
        <dbReference type="Proteomes" id="UP001215598"/>
    </source>
</evidence>
<evidence type="ECO:0000256" key="1">
    <source>
        <dbReference type="SAM" id="Coils"/>
    </source>
</evidence>
<name>A0AAD7MG97_9AGAR</name>
<dbReference type="AlphaFoldDB" id="A0AAD7MG97"/>